<evidence type="ECO:0000256" key="1">
    <source>
        <dbReference type="SAM" id="SignalP"/>
    </source>
</evidence>
<keyword evidence="3" id="KW-1185">Reference proteome</keyword>
<organism evidence="2 3">
    <name type="scientific">Amylocarpus encephaloides</name>
    <dbReference type="NCBI Taxonomy" id="45428"/>
    <lineage>
        <taxon>Eukaryota</taxon>
        <taxon>Fungi</taxon>
        <taxon>Dikarya</taxon>
        <taxon>Ascomycota</taxon>
        <taxon>Pezizomycotina</taxon>
        <taxon>Leotiomycetes</taxon>
        <taxon>Helotiales</taxon>
        <taxon>Helotiales incertae sedis</taxon>
        <taxon>Amylocarpus</taxon>
    </lineage>
</organism>
<evidence type="ECO:0008006" key="4">
    <source>
        <dbReference type="Google" id="ProtNLM"/>
    </source>
</evidence>
<dbReference type="EMBL" id="MU251380">
    <property type="protein sequence ID" value="KAG9237777.1"/>
    <property type="molecule type" value="Genomic_DNA"/>
</dbReference>
<proteinExistence type="predicted"/>
<gene>
    <name evidence="2" type="ORF">BJ875DRAFT_438084</name>
</gene>
<keyword evidence="1" id="KW-0732">Signal</keyword>
<sequence>MRLTKTFTTLACLLATVSASAIPAPVLESVVERQSQSNPVDTAPLFLGACLAIGTCSTEGSQQSCYSVGCGDRSKLGMVCSCNQDVQKAITVQSDKGLKKWPVKCTY</sequence>
<reference evidence="2" key="1">
    <citation type="journal article" date="2021" name="IMA Fungus">
        <title>Genomic characterization of three marine fungi, including Emericellopsis atlantica sp. nov. with signatures of a generalist lifestyle and marine biomass degradation.</title>
        <authorList>
            <person name="Hagestad O.C."/>
            <person name="Hou L."/>
            <person name="Andersen J.H."/>
            <person name="Hansen E.H."/>
            <person name="Altermark B."/>
            <person name="Li C."/>
            <person name="Kuhnert E."/>
            <person name="Cox R.J."/>
            <person name="Crous P.W."/>
            <person name="Spatafora J.W."/>
            <person name="Lail K."/>
            <person name="Amirebrahimi M."/>
            <person name="Lipzen A."/>
            <person name="Pangilinan J."/>
            <person name="Andreopoulos W."/>
            <person name="Hayes R.D."/>
            <person name="Ng V."/>
            <person name="Grigoriev I.V."/>
            <person name="Jackson S.A."/>
            <person name="Sutton T.D.S."/>
            <person name="Dobson A.D.W."/>
            <person name="Rama T."/>
        </authorList>
    </citation>
    <scope>NUCLEOTIDE SEQUENCE</scope>
    <source>
        <strain evidence="2">TRa018bII</strain>
    </source>
</reference>
<evidence type="ECO:0000313" key="3">
    <source>
        <dbReference type="Proteomes" id="UP000824998"/>
    </source>
</evidence>
<dbReference type="OrthoDB" id="3552629at2759"/>
<feature type="chain" id="PRO_5040188145" description="Extracellular membrane protein CFEM domain-containing protein" evidence="1">
    <location>
        <begin position="20"/>
        <end position="107"/>
    </location>
</feature>
<dbReference type="AlphaFoldDB" id="A0A9P8C8V9"/>
<comment type="caution">
    <text evidence="2">The sequence shown here is derived from an EMBL/GenBank/DDBJ whole genome shotgun (WGS) entry which is preliminary data.</text>
</comment>
<protein>
    <recommendedName>
        <fullName evidence="4">Extracellular membrane protein CFEM domain-containing protein</fullName>
    </recommendedName>
</protein>
<dbReference type="Proteomes" id="UP000824998">
    <property type="component" value="Unassembled WGS sequence"/>
</dbReference>
<feature type="signal peptide" evidence="1">
    <location>
        <begin position="1"/>
        <end position="19"/>
    </location>
</feature>
<accession>A0A9P8C8V9</accession>
<name>A0A9P8C8V9_9HELO</name>
<evidence type="ECO:0000313" key="2">
    <source>
        <dbReference type="EMBL" id="KAG9237777.1"/>
    </source>
</evidence>